<protein>
    <submittedName>
        <fullName evidence="2">HSR1-like GTP-binding protein</fullName>
    </submittedName>
</protein>
<organism evidence="2 3">
    <name type="scientific">Jeongeupia chitinilytica</name>
    <dbReference type="NCBI Taxonomy" id="1041641"/>
    <lineage>
        <taxon>Bacteria</taxon>
        <taxon>Pseudomonadati</taxon>
        <taxon>Pseudomonadota</taxon>
        <taxon>Betaproteobacteria</taxon>
        <taxon>Neisseriales</taxon>
        <taxon>Chitinibacteraceae</taxon>
        <taxon>Jeongeupia</taxon>
    </lineage>
</organism>
<dbReference type="InterPro" id="IPR027417">
    <property type="entry name" value="P-loop_NTPase"/>
</dbReference>
<dbReference type="RefSeq" id="WP_189458902.1">
    <property type="nucleotide sequence ID" value="NZ_BMYO01000002.1"/>
</dbReference>
<dbReference type="InterPro" id="IPR006073">
    <property type="entry name" value="GTP-bd"/>
</dbReference>
<proteinExistence type="predicted"/>
<evidence type="ECO:0000313" key="2">
    <source>
        <dbReference type="EMBL" id="GHD58447.1"/>
    </source>
</evidence>
<dbReference type="Proteomes" id="UP000604737">
    <property type="component" value="Unassembled WGS sequence"/>
</dbReference>
<comment type="caution">
    <text evidence="2">The sequence shown here is derived from an EMBL/GenBank/DDBJ whole genome shotgun (WGS) entry which is preliminary data.</text>
</comment>
<sequence>MEQQITHEQLIKEIGEKINKIRAYTPRVGVFGNSGVGKSSLCNALFGKDVAKISDVEACTREPQEILLGSENGGIILVDVPGIGEDPNHQKEYTSLYKSLAPELDLVLWAIKADDRNYASALDSYQEVFSSNETVPPVLFVITQTDKTNDTDDWNHQEYKPGGTQIGNIAIKENDVSRRFGVTAKQIISVAASSKKGKAYNLKELVDLVVEALPNEKKYSFTREAKQENVSEEARKSAEKGIWDSVKDLAGEAFDAVKEKVADVIIASAPKILATVGKWIKSWF</sequence>
<keyword evidence="3" id="KW-1185">Reference proteome</keyword>
<evidence type="ECO:0000313" key="3">
    <source>
        <dbReference type="Proteomes" id="UP000604737"/>
    </source>
</evidence>
<gene>
    <name evidence="2" type="ORF">GCM10007350_08330</name>
</gene>
<reference evidence="3" key="1">
    <citation type="journal article" date="2019" name="Int. J. Syst. Evol. Microbiol.">
        <title>The Global Catalogue of Microorganisms (GCM) 10K type strain sequencing project: providing services to taxonomists for standard genome sequencing and annotation.</title>
        <authorList>
            <consortium name="The Broad Institute Genomics Platform"/>
            <consortium name="The Broad Institute Genome Sequencing Center for Infectious Disease"/>
            <person name="Wu L."/>
            <person name="Ma J."/>
        </authorList>
    </citation>
    <scope>NUCLEOTIDE SEQUENCE [LARGE SCALE GENOMIC DNA]</scope>
    <source>
        <strain evidence="3">KCTC 23701</strain>
    </source>
</reference>
<dbReference type="Gene3D" id="3.40.50.300">
    <property type="entry name" value="P-loop containing nucleotide triphosphate hydrolases"/>
    <property type="match status" value="1"/>
</dbReference>
<dbReference type="PANTHER" id="PTHR42714">
    <property type="entry name" value="TRNA MODIFICATION GTPASE GTPBP3"/>
    <property type="match status" value="1"/>
</dbReference>
<dbReference type="Pfam" id="PF01926">
    <property type="entry name" value="MMR_HSR1"/>
    <property type="match status" value="1"/>
</dbReference>
<dbReference type="SUPFAM" id="SSF52540">
    <property type="entry name" value="P-loop containing nucleoside triphosphate hydrolases"/>
    <property type="match status" value="1"/>
</dbReference>
<name>A0ABQ3GWV9_9NEIS</name>
<accession>A0ABQ3GWV9</accession>
<evidence type="ECO:0000259" key="1">
    <source>
        <dbReference type="Pfam" id="PF01926"/>
    </source>
</evidence>
<feature type="domain" description="G" evidence="1">
    <location>
        <begin position="27"/>
        <end position="129"/>
    </location>
</feature>
<dbReference type="PANTHER" id="PTHR42714:SF2">
    <property type="entry name" value="TRNA MODIFICATION GTPASE GTPBP3, MITOCHONDRIAL"/>
    <property type="match status" value="1"/>
</dbReference>
<dbReference type="EMBL" id="BMYO01000002">
    <property type="protein sequence ID" value="GHD58447.1"/>
    <property type="molecule type" value="Genomic_DNA"/>
</dbReference>